<accession>A0AAV0CSI7</accession>
<evidence type="ECO:0000313" key="3">
    <source>
        <dbReference type="Proteomes" id="UP001152523"/>
    </source>
</evidence>
<dbReference type="EMBL" id="CAMAPF010000047">
    <property type="protein sequence ID" value="CAH9084580.1"/>
    <property type="molecule type" value="Genomic_DNA"/>
</dbReference>
<keyword evidence="3" id="KW-1185">Reference proteome</keyword>
<feature type="region of interest" description="Disordered" evidence="1">
    <location>
        <begin position="20"/>
        <end position="70"/>
    </location>
</feature>
<gene>
    <name evidence="2" type="ORF">CEPIT_LOCUS8928</name>
</gene>
<feature type="compositionally biased region" description="Low complexity" evidence="1">
    <location>
        <begin position="20"/>
        <end position="30"/>
    </location>
</feature>
<dbReference type="Proteomes" id="UP001152523">
    <property type="component" value="Unassembled WGS sequence"/>
</dbReference>
<evidence type="ECO:0000313" key="2">
    <source>
        <dbReference type="EMBL" id="CAH9084580.1"/>
    </source>
</evidence>
<name>A0AAV0CSI7_9ASTE</name>
<proteinExistence type="predicted"/>
<dbReference type="AlphaFoldDB" id="A0AAV0CSI7"/>
<comment type="caution">
    <text evidence="2">The sequence shown here is derived from an EMBL/GenBank/DDBJ whole genome shotgun (WGS) entry which is preliminary data.</text>
</comment>
<organism evidence="2 3">
    <name type="scientific">Cuscuta epithymum</name>
    <dbReference type="NCBI Taxonomy" id="186058"/>
    <lineage>
        <taxon>Eukaryota</taxon>
        <taxon>Viridiplantae</taxon>
        <taxon>Streptophyta</taxon>
        <taxon>Embryophyta</taxon>
        <taxon>Tracheophyta</taxon>
        <taxon>Spermatophyta</taxon>
        <taxon>Magnoliopsida</taxon>
        <taxon>eudicotyledons</taxon>
        <taxon>Gunneridae</taxon>
        <taxon>Pentapetalae</taxon>
        <taxon>asterids</taxon>
        <taxon>lamiids</taxon>
        <taxon>Solanales</taxon>
        <taxon>Convolvulaceae</taxon>
        <taxon>Cuscuteae</taxon>
        <taxon>Cuscuta</taxon>
        <taxon>Cuscuta subgen. Cuscuta</taxon>
    </lineage>
</organism>
<feature type="compositionally biased region" description="Basic and acidic residues" evidence="1">
    <location>
        <begin position="35"/>
        <end position="50"/>
    </location>
</feature>
<reference evidence="2" key="1">
    <citation type="submission" date="2022-07" db="EMBL/GenBank/DDBJ databases">
        <authorList>
            <person name="Macas J."/>
            <person name="Novak P."/>
            <person name="Neumann P."/>
        </authorList>
    </citation>
    <scope>NUCLEOTIDE SEQUENCE</scope>
</reference>
<protein>
    <submittedName>
        <fullName evidence="2">Uncharacterized protein</fullName>
    </submittedName>
</protein>
<sequence>MFQIFIQPGDIAEELGNVSSGSCSAISAPSQPALARRESSERRPHGEFRKPQSPKKKSVVVGRGRTMVMS</sequence>
<evidence type="ECO:0000256" key="1">
    <source>
        <dbReference type="SAM" id="MobiDB-lite"/>
    </source>
</evidence>